<name>A0A1V3X0X1_MYCKA</name>
<dbReference type="AlphaFoldDB" id="A0A1V3X0X1"/>
<reference evidence="4 5" key="1">
    <citation type="submission" date="2017-02" db="EMBL/GenBank/DDBJ databases">
        <title>Complete genome sequences of Mycobacterium kansasii strains isolated from rhesus macaques.</title>
        <authorList>
            <person name="Panda A."/>
            <person name="Nagaraj S."/>
            <person name="Zhao X."/>
            <person name="Tettelin H."/>
            <person name="Detolla L.J."/>
        </authorList>
    </citation>
    <scope>NUCLEOTIDE SEQUENCE [LARGE SCALE GENOMIC DNA]</scope>
    <source>
        <strain evidence="2 4">11-3469</strain>
        <strain evidence="3 5">11-3813</strain>
    </source>
</reference>
<dbReference type="EMBL" id="MVBM01000003">
    <property type="protein sequence ID" value="OOK76109.1"/>
    <property type="molecule type" value="Genomic_DNA"/>
</dbReference>
<evidence type="ECO:0000313" key="2">
    <source>
        <dbReference type="EMBL" id="OOK72934.1"/>
    </source>
</evidence>
<dbReference type="Proteomes" id="UP000188532">
    <property type="component" value="Unassembled WGS sequence"/>
</dbReference>
<proteinExistence type="predicted"/>
<dbReference type="STRING" id="1768.B1T50_12190"/>
<dbReference type="EMBL" id="MVBN01000005">
    <property type="protein sequence ID" value="OOK72934.1"/>
    <property type="molecule type" value="Genomic_DNA"/>
</dbReference>
<keyword evidence="1" id="KW-0732">Signal</keyword>
<evidence type="ECO:0000313" key="5">
    <source>
        <dbReference type="Proteomes" id="UP000189229"/>
    </source>
</evidence>
<dbReference type="Proteomes" id="UP000189229">
    <property type="component" value="Unassembled WGS sequence"/>
</dbReference>
<sequence length="180" mass="18958">MKRLLPGAPIVAAITGVLLAVAPAPQSQAASNTATTLFPVDDTTQLETHTFVNCHPNGSCDFVAGADLRTPDGVTGFPPDLWARQTTEIRPTNRLTYLDAHATGQFERVMKAGGSDVITTVYFGEGPPDKYQTTGVIDSTSWSTGQPSTNAGVIVCTHIQVVYSGVNLTSPSTCAQTNFS</sequence>
<feature type="chain" id="PRO_5010667466" description="Secreted protein" evidence="1">
    <location>
        <begin position="30"/>
        <end position="180"/>
    </location>
</feature>
<organism evidence="2 4">
    <name type="scientific">Mycobacterium kansasii</name>
    <dbReference type="NCBI Taxonomy" id="1768"/>
    <lineage>
        <taxon>Bacteria</taxon>
        <taxon>Bacillati</taxon>
        <taxon>Actinomycetota</taxon>
        <taxon>Actinomycetes</taxon>
        <taxon>Mycobacteriales</taxon>
        <taxon>Mycobacteriaceae</taxon>
        <taxon>Mycobacterium</taxon>
    </lineage>
</organism>
<dbReference type="GeneID" id="29699548"/>
<evidence type="ECO:0000313" key="4">
    <source>
        <dbReference type="Proteomes" id="UP000188532"/>
    </source>
</evidence>
<feature type="signal peptide" evidence="1">
    <location>
        <begin position="1"/>
        <end position="29"/>
    </location>
</feature>
<accession>A0A1V3X0X1</accession>
<protein>
    <recommendedName>
        <fullName evidence="6">Secreted protein</fullName>
    </recommendedName>
</protein>
<evidence type="ECO:0008006" key="6">
    <source>
        <dbReference type="Google" id="ProtNLM"/>
    </source>
</evidence>
<dbReference type="RefSeq" id="WP_023368470.1">
    <property type="nucleotide sequence ID" value="NZ_BLYZ01000003.1"/>
</dbReference>
<comment type="caution">
    <text evidence="2">The sequence shown here is derived from an EMBL/GenBank/DDBJ whole genome shotgun (WGS) entry which is preliminary data.</text>
</comment>
<evidence type="ECO:0000313" key="3">
    <source>
        <dbReference type="EMBL" id="OOK76109.1"/>
    </source>
</evidence>
<gene>
    <name evidence="2" type="ORF">BZL29_4859</name>
    <name evidence="3" type="ORF">BZL30_3160</name>
</gene>
<evidence type="ECO:0000256" key="1">
    <source>
        <dbReference type="SAM" id="SignalP"/>
    </source>
</evidence>